<accession>A0A7S3MRF9</accession>
<dbReference type="GO" id="GO:0016192">
    <property type="term" value="P:vesicle-mediated transport"/>
    <property type="evidence" value="ECO:0007669"/>
    <property type="project" value="InterPro"/>
</dbReference>
<evidence type="ECO:0000313" key="6">
    <source>
        <dbReference type="EMBL" id="CAE0316818.1"/>
    </source>
</evidence>
<feature type="compositionally biased region" description="Basic and acidic residues" evidence="4">
    <location>
        <begin position="76"/>
        <end position="87"/>
    </location>
</feature>
<keyword evidence="3" id="KW-0175">Coiled coil</keyword>
<dbReference type="EMBL" id="HBIF01000095">
    <property type="protein sequence ID" value="CAE0316818.1"/>
    <property type="molecule type" value="Transcribed_RNA"/>
</dbReference>
<feature type="domain" description="Clathrin adaptor alpha/beta/gamma-adaptin appendage Ig-like subdomain" evidence="5">
    <location>
        <begin position="283"/>
        <end position="358"/>
    </location>
</feature>
<dbReference type="Gene3D" id="2.60.40.1230">
    <property type="match status" value="1"/>
</dbReference>
<dbReference type="PANTHER" id="PTHR43941:SF1">
    <property type="entry name" value="STRUCTURAL MAINTENANCE OF CHROMOSOMES PROTEIN 2"/>
    <property type="match status" value="1"/>
</dbReference>
<evidence type="ECO:0000259" key="5">
    <source>
        <dbReference type="Pfam" id="PF02883"/>
    </source>
</evidence>
<sequence length="482" mass="55837">MLLKNTNKSKIKETRNYLRENCKSIEEVLKQLKNPQNSKLSQLTKEMNEINNLYKTWRHSNKIKSRRSKTLAEPVPKPEPKSSKLSEDSESSSSDENADWTGMDREYTELKDLVSEYQDTISNLQTHIFELNEQLETYSFKVEKKASQLSQMEKNNEELRQVIQEMNSTLAEKDQLLTETKTESEQLEATLQETKKNYSELDEEYQKLKCEYTKLQLELEEVKNNSKPKFEIDTQNTSEIYFSPLSTPKMNFLVVEDSPKPTTSEKYSISNEFYFKRSIRYKQAILYSDDTIEIGTRIQTSTQKAVMDMYIGNKSSQNLSSLETHIEHSPENLSITIDKNTGPEIIPPGSKALRKFLIREDDLFEGEPILKLSFNDTELYLKLPVCTPLFFYQDEDSSTQKLESQCSKQKVFIPGSSKINLNFFRNFEKIKTGSGKILFAQSVFGLVVIYIEFHQLASILEVSSQNPQLTRIILNLILTVIH</sequence>
<evidence type="ECO:0000256" key="4">
    <source>
        <dbReference type="SAM" id="MobiDB-lite"/>
    </source>
</evidence>
<dbReference type="InterPro" id="IPR008152">
    <property type="entry name" value="Clathrin_a/b/g-adaptin_app_Ig"/>
</dbReference>
<feature type="coiled-coil region" evidence="3">
    <location>
        <begin position="114"/>
        <end position="225"/>
    </location>
</feature>
<reference evidence="6" key="1">
    <citation type="submission" date="2021-01" db="EMBL/GenBank/DDBJ databases">
        <authorList>
            <person name="Corre E."/>
            <person name="Pelletier E."/>
            <person name="Niang G."/>
            <person name="Scheremetjew M."/>
            <person name="Finn R."/>
            <person name="Kale V."/>
            <person name="Holt S."/>
            <person name="Cochrane G."/>
            <person name="Meng A."/>
            <person name="Brown T."/>
            <person name="Cohen L."/>
        </authorList>
    </citation>
    <scope>NUCLEOTIDE SEQUENCE</scope>
</reference>
<proteinExistence type="predicted"/>
<keyword evidence="1" id="KW-0813">Transport</keyword>
<dbReference type="Pfam" id="PF02883">
    <property type="entry name" value="Alpha_adaptinC2"/>
    <property type="match status" value="1"/>
</dbReference>
<name>A0A7S3MRF9_9CILI</name>
<dbReference type="SUPFAM" id="SSF49348">
    <property type="entry name" value="Clathrin adaptor appendage domain"/>
    <property type="match status" value="1"/>
</dbReference>
<dbReference type="PANTHER" id="PTHR43941">
    <property type="entry name" value="STRUCTURAL MAINTENANCE OF CHROMOSOMES PROTEIN 2"/>
    <property type="match status" value="1"/>
</dbReference>
<gene>
    <name evidence="6" type="ORF">FSAL1345_LOCUS87</name>
</gene>
<dbReference type="AlphaFoldDB" id="A0A7S3MRF9"/>
<keyword evidence="2" id="KW-0653">Protein transport</keyword>
<dbReference type="SUPFAM" id="SSF58104">
    <property type="entry name" value="Methyl-accepting chemotaxis protein (MCP) signaling domain"/>
    <property type="match status" value="1"/>
</dbReference>
<evidence type="ECO:0000256" key="1">
    <source>
        <dbReference type="ARBA" id="ARBA00022448"/>
    </source>
</evidence>
<dbReference type="Gene3D" id="1.10.287.950">
    <property type="entry name" value="Methyl-accepting chemotaxis protein"/>
    <property type="match status" value="1"/>
</dbReference>
<protein>
    <recommendedName>
        <fullName evidence="5">Clathrin adaptor alpha/beta/gamma-adaptin appendage Ig-like subdomain domain-containing protein</fullName>
    </recommendedName>
</protein>
<feature type="region of interest" description="Disordered" evidence="4">
    <location>
        <begin position="62"/>
        <end position="103"/>
    </location>
</feature>
<dbReference type="InterPro" id="IPR013041">
    <property type="entry name" value="Clathrin_app_Ig-like_sf"/>
</dbReference>
<evidence type="ECO:0000256" key="2">
    <source>
        <dbReference type="ARBA" id="ARBA00022927"/>
    </source>
</evidence>
<evidence type="ECO:0000256" key="3">
    <source>
        <dbReference type="SAM" id="Coils"/>
    </source>
</evidence>
<organism evidence="6">
    <name type="scientific">Fabrea salina</name>
    <dbReference type="NCBI Taxonomy" id="342563"/>
    <lineage>
        <taxon>Eukaryota</taxon>
        <taxon>Sar</taxon>
        <taxon>Alveolata</taxon>
        <taxon>Ciliophora</taxon>
        <taxon>Postciliodesmatophora</taxon>
        <taxon>Heterotrichea</taxon>
        <taxon>Heterotrichida</taxon>
        <taxon>Fabreidae</taxon>
        <taxon>Fabrea</taxon>
    </lineage>
</organism>
<dbReference type="GO" id="GO:0006886">
    <property type="term" value="P:intracellular protein transport"/>
    <property type="evidence" value="ECO:0007669"/>
    <property type="project" value="InterPro"/>
</dbReference>